<evidence type="ECO:0000256" key="1">
    <source>
        <dbReference type="SAM" id="MobiDB-lite"/>
    </source>
</evidence>
<dbReference type="EMBL" id="JASJQH010000799">
    <property type="protein sequence ID" value="KAK9762874.1"/>
    <property type="molecule type" value="Genomic_DNA"/>
</dbReference>
<reference evidence="3 4" key="1">
    <citation type="submission" date="2023-04" db="EMBL/GenBank/DDBJ databases">
        <title>Genome of Basidiobolus ranarum AG-B5.</title>
        <authorList>
            <person name="Stajich J.E."/>
            <person name="Carter-House D."/>
            <person name="Gryganskyi A."/>
        </authorList>
    </citation>
    <scope>NUCLEOTIDE SEQUENCE [LARGE SCALE GENOMIC DNA]</scope>
    <source>
        <strain evidence="3 4">AG-B5</strain>
    </source>
</reference>
<feature type="region of interest" description="Disordered" evidence="1">
    <location>
        <begin position="26"/>
        <end position="128"/>
    </location>
</feature>
<gene>
    <name evidence="3" type="ORF">K7432_010953</name>
</gene>
<protein>
    <submittedName>
        <fullName evidence="3">Uncharacterized protein</fullName>
    </submittedName>
</protein>
<feature type="compositionally biased region" description="Low complexity" evidence="1">
    <location>
        <begin position="101"/>
        <end position="114"/>
    </location>
</feature>
<feature type="compositionally biased region" description="Polar residues" evidence="1">
    <location>
        <begin position="26"/>
        <end position="49"/>
    </location>
</feature>
<dbReference type="Proteomes" id="UP001479436">
    <property type="component" value="Unassembled WGS sequence"/>
</dbReference>
<evidence type="ECO:0000256" key="2">
    <source>
        <dbReference type="SAM" id="SignalP"/>
    </source>
</evidence>
<name>A0ABR2WN23_9FUNG</name>
<evidence type="ECO:0000313" key="3">
    <source>
        <dbReference type="EMBL" id="KAK9762874.1"/>
    </source>
</evidence>
<feature type="compositionally biased region" description="Polar residues" evidence="1">
    <location>
        <begin position="119"/>
        <end position="128"/>
    </location>
</feature>
<comment type="caution">
    <text evidence="3">The sequence shown here is derived from an EMBL/GenBank/DDBJ whole genome shotgun (WGS) entry which is preliminary data.</text>
</comment>
<proteinExistence type="predicted"/>
<feature type="signal peptide" evidence="2">
    <location>
        <begin position="1"/>
        <end position="22"/>
    </location>
</feature>
<evidence type="ECO:0000313" key="4">
    <source>
        <dbReference type="Proteomes" id="UP001479436"/>
    </source>
</evidence>
<keyword evidence="4" id="KW-1185">Reference proteome</keyword>
<feature type="chain" id="PRO_5045162688" evidence="2">
    <location>
        <begin position="23"/>
        <end position="170"/>
    </location>
</feature>
<keyword evidence="2" id="KW-0732">Signal</keyword>
<sequence length="170" mass="17433">MKFQTSVIILAFLVLYSMQIAAQHSASGESDVSIPTATDSIDPDVSTTVAEPDSVLPSTDDSPVEPTDSSDDSVPTGDSSDSVPNPGEVDPTDGLPDSTDSDSQPGPSSASSGGECQDGQYQCSGSNSPDFQWCVDGAWVSNTCSEGTICKPVEGDSIACDWQDGGEAEA</sequence>
<feature type="compositionally biased region" description="Polar residues" evidence="1">
    <location>
        <begin position="72"/>
        <end position="83"/>
    </location>
</feature>
<accession>A0ABR2WN23</accession>
<organism evidence="3 4">
    <name type="scientific">Basidiobolus ranarum</name>
    <dbReference type="NCBI Taxonomy" id="34480"/>
    <lineage>
        <taxon>Eukaryota</taxon>
        <taxon>Fungi</taxon>
        <taxon>Fungi incertae sedis</taxon>
        <taxon>Zoopagomycota</taxon>
        <taxon>Entomophthoromycotina</taxon>
        <taxon>Basidiobolomycetes</taxon>
        <taxon>Basidiobolales</taxon>
        <taxon>Basidiobolaceae</taxon>
        <taxon>Basidiobolus</taxon>
    </lineage>
</organism>